<dbReference type="PANTHER" id="PTHR40031">
    <property type="entry name" value="HYPOTHETICAL MEMBRANE SPANNING PROTEIN"/>
    <property type="match status" value="1"/>
</dbReference>
<accession>A0A2K8L7R7</accession>
<feature type="transmembrane region" description="Helical" evidence="1">
    <location>
        <begin position="103"/>
        <end position="124"/>
    </location>
</feature>
<keyword evidence="1" id="KW-0812">Transmembrane</keyword>
<evidence type="ECO:0000256" key="1">
    <source>
        <dbReference type="SAM" id="Phobius"/>
    </source>
</evidence>
<sequence>MSEAGKGGTIRAMDIVTQGLAGAVLAQSFSKNNETRIAMVVGFLAGLLADIDALFTQSEVDPLLQLDFHRHFTHSIFFIPFGGLLAAALMWPVVKKHLSFRRLLLFTIVGYATSGVIDACTSYGTSLLWPLSDQRISWNIISILDPLFSMALVAAIAFAAVKRTPRYAAFGLCFAISYLLVGFSQHERVEAMAMALAESRGHTVERIEIKPTMGNLILWRSIYEADGYFYMDAIRAGLPGEEKQYAGESVKRFELSDLPEIIEDSVLAEDIKRFEFFSHGYISLFPGERPILGDTRYSMLPTSVQPIWGIELNLADQQGHTPFNQFHDSSDLTRQTFIDMLLGEDIRIVKEGAKPESQVMADSPEKQI</sequence>
<evidence type="ECO:0000313" key="3">
    <source>
        <dbReference type="Proteomes" id="UP000231701"/>
    </source>
</evidence>
<organism evidence="2 3">
    <name type="scientific">Mariprofundus aestuarium</name>
    <dbReference type="NCBI Taxonomy" id="1921086"/>
    <lineage>
        <taxon>Bacteria</taxon>
        <taxon>Pseudomonadati</taxon>
        <taxon>Pseudomonadota</taxon>
        <taxon>Candidatius Mariprofundia</taxon>
        <taxon>Mariprofundales</taxon>
        <taxon>Mariprofundaceae</taxon>
        <taxon>Mariprofundus</taxon>
    </lineage>
</organism>
<dbReference type="AlphaFoldDB" id="A0A2K8L7R7"/>
<feature type="transmembrane region" description="Helical" evidence="1">
    <location>
        <begin position="167"/>
        <end position="184"/>
    </location>
</feature>
<dbReference type="EMBL" id="CP018799">
    <property type="protein sequence ID" value="ATX80326.1"/>
    <property type="molecule type" value="Genomic_DNA"/>
</dbReference>
<dbReference type="InterPro" id="IPR053170">
    <property type="entry name" value="Transcription_regulator"/>
</dbReference>
<dbReference type="Proteomes" id="UP000231701">
    <property type="component" value="Chromosome"/>
</dbReference>
<feature type="transmembrane region" description="Helical" evidence="1">
    <location>
        <begin position="136"/>
        <end position="160"/>
    </location>
</feature>
<gene>
    <name evidence="2" type="ORF">Ga0123461_1919</name>
</gene>
<name>A0A2K8L7R7_MARES</name>
<feature type="transmembrane region" description="Helical" evidence="1">
    <location>
        <begin position="75"/>
        <end position="94"/>
    </location>
</feature>
<evidence type="ECO:0000313" key="2">
    <source>
        <dbReference type="EMBL" id="ATX80326.1"/>
    </source>
</evidence>
<protein>
    <submittedName>
        <fullName evidence="2">Inner membrane protein</fullName>
    </submittedName>
</protein>
<reference evidence="2 3" key="1">
    <citation type="submission" date="2016-12" db="EMBL/GenBank/DDBJ databases">
        <title>Isolation and genomic insights into novel planktonic Zetaproteobacteria from stratified waters of the Chesapeake Bay.</title>
        <authorList>
            <person name="McAllister S.M."/>
            <person name="Kato S."/>
            <person name="Chan C.S."/>
            <person name="Chiu B.K."/>
            <person name="Field E.K."/>
        </authorList>
    </citation>
    <scope>NUCLEOTIDE SEQUENCE [LARGE SCALE GENOMIC DNA]</scope>
    <source>
        <strain evidence="2 3">CP-5</strain>
    </source>
</reference>
<dbReference type="PANTHER" id="PTHR40031:SF1">
    <property type="entry name" value="MEMBRANE-BOUND METAL-DEPENDENT HYDROLASE"/>
    <property type="match status" value="1"/>
</dbReference>
<dbReference type="InterPro" id="IPR007404">
    <property type="entry name" value="YdjM-like"/>
</dbReference>
<keyword evidence="1" id="KW-1133">Transmembrane helix</keyword>
<proteinExistence type="predicted"/>
<dbReference type="KEGG" id="maes:Ga0123461_1919"/>
<keyword evidence="1" id="KW-0472">Membrane</keyword>
<keyword evidence="3" id="KW-1185">Reference proteome</keyword>
<dbReference type="Pfam" id="PF04307">
    <property type="entry name" value="YdjM"/>
    <property type="match status" value="1"/>
</dbReference>
<feature type="transmembrane region" description="Helical" evidence="1">
    <location>
        <begin position="37"/>
        <end position="55"/>
    </location>
</feature>